<dbReference type="Pfam" id="PF01022">
    <property type="entry name" value="HTH_5"/>
    <property type="match status" value="1"/>
</dbReference>
<dbReference type="CDD" id="cd00090">
    <property type="entry name" value="HTH_ARSR"/>
    <property type="match status" value="1"/>
</dbReference>
<evidence type="ECO:0000256" key="2">
    <source>
        <dbReference type="ARBA" id="ARBA00023125"/>
    </source>
</evidence>
<dbReference type="PANTHER" id="PTHR43132">
    <property type="entry name" value="ARSENICAL RESISTANCE OPERON REPRESSOR ARSR-RELATED"/>
    <property type="match status" value="1"/>
</dbReference>
<organism evidence="5 6">
    <name type="scientific">Flavobacterium ponti</name>
    <dbReference type="NCBI Taxonomy" id="665133"/>
    <lineage>
        <taxon>Bacteria</taxon>
        <taxon>Pseudomonadati</taxon>
        <taxon>Bacteroidota</taxon>
        <taxon>Flavobacteriia</taxon>
        <taxon>Flavobacteriales</taxon>
        <taxon>Flavobacteriaceae</taxon>
        <taxon>Flavobacterium</taxon>
    </lineage>
</organism>
<dbReference type="SMART" id="SM00418">
    <property type="entry name" value="HTH_ARSR"/>
    <property type="match status" value="1"/>
</dbReference>
<comment type="caution">
    <text evidence="5">The sequence shown here is derived from an EMBL/GenBank/DDBJ whole genome shotgun (WGS) entry which is preliminary data.</text>
</comment>
<accession>A0ABV9P3Z9</accession>
<evidence type="ECO:0000259" key="4">
    <source>
        <dbReference type="PROSITE" id="PS50987"/>
    </source>
</evidence>
<evidence type="ECO:0000256" key="3">
    <source>
        <dbReference type="ARBA" id="ARBA00023163"/>
    </source>
</evidence>
<dbReference type="Gene3D" id="1.10.10.10">
    <property type="entry name" value="Winged helix-like DNA-binding domain superfamily/Winged helix DNA-binding domain"/>
    <property type="match status" value="1"/>
</dbReference>
<evidence type="ECO:0000256" key="1">
    <source>
        <dbReference type="ARBA" id="ARBA00023015"/>
    </source>
</evidence>
<dbReference type="PANTHER" id="PTHR43132:SF2">
    <property type="entry name" value="ARSENICAL RESISTANCE OPERON REPRESSOR ARSR-RELATED"/>
    <property type="match status" value="1"/>
</dbReference>
<sequence>MGLTKRIGFKEDINNIAEVFKALGHPARIQIMNILLSKESCSCGNIVEILPLAQSTVSNHLLELKKANLVNITFSGKSSIYSVEKDKLNVLNQFISDYIDNLGPETFTKKKTTHKSKTISISEKMEDIKPAISKKKKSSTNLKQYNYEFTHKK</sequence>
<proteinExistence type="predicted"/>
<reference evidence="6" key="1">
    <citation type="journal article" date="2019" name="Int. J. Syst. Evol. Microbiol.">
        <title>The Global Catalogue of Microorganisms (GCM) 10K type strain sequencing project: providing services to taxonomists for standard genome sequencing and annotation.</title>
        <authorList>
            <consortium name="The Broad Institute Genomics Platform"/>
            <consortium name="The Broad Institute Genome Sequencing Center for Infectious Disease"/>
            <person name="Wu L."/>
            <person name="Ma J."/>
        </authorList>
    </citation>
    <scope>NUCLEOTIDE SEQUENCE [LARGE SCALE GENOMIC DNA]</scope>
    <source>
        <strain evidence="6">CCUG 50349</strain>
    </source>
</reference>
<evidence type="ECO:0000313" key="5">
    <source>
        <dbReference type="EMBL" id="MFC4740282.1"/>
    </source>
</evidence>
<keyword evidence="2" id="KW-0238">DNA-binding</keyword>
<feature type="domain" description="HTH arsR-type" evidence="4">
    <location>
        <begin position="8"/>
        <end position="103"/>
    </location>
</feature>
<keyword evidence="1" id="KW-0805">Transcription regulation</keyword>
<protein>
    <submittedName>
        <fullName evidence="5">ArsR/SmtB family transcription factor</fullName>
    </submittedName>
</protein>
<dbReference type="RefSeq" id="WP_379741345.1">
    <property type="nucleotide sequence ID" value="NZ_JBHSGW010000025.1"/>
</dbReference>
<dbReference type="InterPro" id="IPR051011">
    <property type="entry name" value="Metal_resp_trans_reg"/>
</dbReference>
<name>A0ABV9P3Z9_9FLAO</name>
<dbReference type="InterPro" id="IPR036390">
    <property type="entry name" value="WH_DNA-bd_sf"/>
</dbReference>
<keyword evidence="3" id="KW-0804">Transcription</keyword>
<dbReference type="InterPro" id="IPR036388">
    <property type="entry name" value="WH-like_DNA-bd_sf"/>
</dbReference>
<dbReference type="EMBL" id="JBHSGW010000025">
    <property type="protein sequence ID" value="MFC4740282.1"/>
    <property type="molecule type" value="Genomic_DNA"/>
</dbReference>
<dbReference type="NCBIfam" id="NF033788">
    <property type="entry name" value="HTH_metalloreg"/>
    <property type="match status" value="1"/>
</dbReference>
<dbReference type="PROSITE" id="PS50987">
    <property type="entry name" value="HTH_ARSR_2"/>
    <property type="match status" value="1"/>
</dbReference>
<gene>
    <name evidence="5" type="ORF">ACFO3U_09790</name>
</gene>
<dbReference type="InterPro" id="IPR001845">
    <property type="entry name" value="HTH_ArsR_DNA-bd_dom"/>
</dbReference>
<dbReference type="InterPro" id="IPR011991">
    <property type="entry name" value="ArsR-like_HTH"/>
</dbReference>
<keyword evidence="6" id="KW-1185">Reference proteome</keyword>
<dbReference type="PRINTS" id="PR00778">
    <property type="entry name" value="HTHARSR"/>
</dbReference>
<dbReference type="Proteomes" id="UP001595885">
    <property type="component" value="Unassembled WGS sequence"/>
</dbReference>
<dbReference type="SUPFAM" id="SSF46785">
    <property type="entry name" value="Winged helix' DNA-binding domain"/>
    <property type="match status" value="1"/>
</dbReference>
<evidence type="ECO:0000313" key="6">
    <source>
        <dbReference type="Proteomes" id="UP001595885"/>
    </source>
</evidence>